<protein>
    <recommendedName>
        <fullName evidence="4">Mercuric transport protein MerT</fullName>
    </recommendedName>
</protein>
<evidence type="ECO:0008006" key="4">
    <source>
        <dbReference type="Google" id="ProtNLM"/>
    </source>
</evidence>
<dbReference type="EMBL" id="CAUM01000075">
    <property type="protein sequence ID" value="CCV05763.1"/>
    <property type="molecule type" value="Genomic_DNA"/>
</dbReference>
<comment type="caution">
    <text evidence="2">The sequence shown here is derived from an EMBL/GenBank/DDBJ whole genome shotgun (WGS) entry which is preliminary data.</text>
</comment>
<name>M5ENP4_9HYPH</name>
<feature type="transmembrane region" description="Helical" evidence="1">
    <location>
        <begin position="87"/>
        <end position="108"/>
    </location>
</feature>
<evidence type="ECO:0000256" key="1">
    <source>
        <dbReference type="SAM" id="Phobius"/>
    </source>
</evidence>
<evidence type="ECO:0000313" key="3">
    <source>
        <dbReference type="Proteomes" id="UP000012062"/>
    </source>
</evidence>
<reference evidence="2 3" key="1">
    <citation type="submission" date="2013-02" db="EMBL/GenBank/DDBJ databases">
        <authorList>
            <person name="Genoscope - CEA"/>
        </authorList>
    </citation>
    <scope>NUCLEOTIDE SEQUENCE [LARGE SCALE GENOMIC DNA]</scope>
    <source>
        <strain evidence="2 3">STM 2683</strain>
    </source>
</reference>
<dbReference type="STRING" id="1297569.MESS2_1660004"/>
<keyword evidence="3" id="KW-1185">Reference proteome</keyword>
<feature type="transmembrane region" description="Helical" evidence="1">
    <location>
        <begin position="55"/>
        <end position="75"/>
    </location>
</feature>
<keyword evidence="1" id="KW-1133">Transmembrane helix</keyword>
<evidence type="ECO:0000313" key="2">
    <source>
        <dbReference type="EMBL" id="CCV05763.1"/>
    </source>
</evidence>
<dbReference type="Proteomes" id="UP000012062">
    <property type="component" value="Unassembled WGS sequence"/>
</dbReference>
<dbReference type="RefSeq" id="WP_008874708.1">
    <property type="nucleotide sequence ID" value="NZ_CAUM01000075.1"/>
</dbReference>
<accession>M5ENP4</accession>
<dbReference type="PROSITE" id="PS51257">
    <property type="entry name" value="PROKAR_LIPOPROTEIN"/>
    <property type="match status" value="1"/>
</dbReference>
<keyword evidence="1" id="KW-0812">Transmembrane</keyword>
<gene>
    <name evidence="2" type="ORF">MESS2_1660004</name>
</gene>
<proteinExistence type="predicted"/>
<dbReference type="eggNOG" id="ENOG5033TUD">
    <property type="taxonomic scope" value="Bacteria"/>
</dbReference>
<dbReference type="OrthoDB" id="7278895at2"/>
<feature type="transmembrane region" description="Helical" evidence="1">
    <location>
        <begin position="12"/>
        <end position="35"/>
    </location>
</feature>
<sequence length="121" mass="12889">MTAERRSGSKAAGAVAVTASTAALACGVCCVLPFAVPAAILGSAGGVLAWFAEAYRWLTPIALIAVAAGWAWVGYQSWRTRRSPARLTVVAMIFATAMMLGAWIWPAFEGRRLRCWDRLAS</sequence>
<keyword evidence="1" id="KW-0472">Membrane</keyword>
<organism evidence="2 3">
    <name type="scientific">Mesorhizobium metallidurans STM 2683</name>
    <dbReference type="NCBI Taxonomy" id="1297569"/>
    <lineage>
        <taxon>Bacteria</taxon>
        <taxon>Pseudomonadati</taxon>
        <taxon>Pseudomonadota</taxon>
        <taxon>Alphaproteobacteria</taxon>
        <taxon>Hyphomicrobiales</taxon>
        <taxon>Phyllobacteriaceae</taxon>
        <taxon>Mesorhizobium</taxon>
    </lineage>
</organism>
<dbReference type="AlphaFoldDB" id="M5ENP4"/>